<evidence type="ECO:0000313" key="2">
    <source>
        <dbReference type="Proteomes" id="UP000663802"/>
    </source>
</evidence>
<accession>A0ABQ1E638</accession>
<dbReference type="SUPFAM" id="SSF49785">
    <property type="entry name" value="Galactose-binding domain-like"/>
    <property type="match status" value="1"/>
</dbReference>
<organism evidence="1 2">
    <name type="scientific">Clostridium zeae</name>
    <dbReference type="NCBI Taxonomy" id="2759022"/>
    <lineage>
        <taxon>Bacteria</taxon>
        <taxon>Bacillati</taxon>
        <taxon>Bacillota</taxon>
        <taxon>Clostridia</taxon>
        <taxon>Eubacteriales</taxon>
        <taxon>Clostridiaceae</taxon>
        <taxon>Clostridium</taxon>
    </lineage>
</organism>
<evidence type="ECO:0000313" key="1">
    <source>
        <dbReference type="EMBL" id="GFZ30226.1"/>
    </source>
</evidence>
<dbReference type="PANTHER" id="PTHR36848:SF2">
    <property type="entry name" value="SECRETED PROTEIN"/>
    <property type="match status" value="1"/>
</dbReference>
<dbReference type="Proteomes" id="UP000663802">
    <property type="component" value="Unassembled WGS sequence"/>
</dbReference>
<dbReference type="RefSeq" id="WP_206868216.1">
    <property type="nucleotide sequence ID" value="NZ_BMBA01000001.1"/>
</dbReference>
<keyword evidence="2" id="KW-1185">Reference proteome</keyword>
<dbReference type="Pfam" id="PF17132">
    <property type="entry name" value="Glyco_hydro_106"/>
    <property type="match status" value="1"/>
</dbReference>
<name>A0ABQ1E638_9CLOT</name>
<proteinExistence type="predicted"/>
<dbReference type="Gene3D" id="2.60.120.260">
    <property type="entry name" value="Galactose-binding domain-like"/>
    <property type="match status" value="1"/>
</dbReference>
<gene>
    <name evidence="1" type="ORF">CSC2_07520</name>
</gene>
<dbReference type="EMBL" id="BMBA01000001">
    <property type="protein sequence ID" value="GFZ30226.1"/>
    <property type="molecule type" value="Genomic_DNA"/>
</dbReference>
<comment type="caution">
    <text evidence="1">The sequence shown here is derived from an EMBL/GenBank/DDBJ whole genome shotgun (WGS) entry which is preliminary data.</text>
</comment>
<reference evidence="1 2" key="1">
    <citation type="journal article" date="2021" name="Int. J. Syst. Evol. Microbiol.">
        <title>Clostridium zeae sp. nov., isolated from corn silage.</title>
        <authorList>
            <person name="Kobayashi H."/>
            <person name="Tanizawa Y."/>
            <person name="Yagura M."/>
            <person name="Sakamoto M."/>
            <person name="Ohkuma M."/>
            <person name="Tohno M."/>
        </authorList>
    </citation>
    <scope>NUCLEOTIDE SEQUENCE [LARGE SCALE GENOMIC DNA]</scope>
    <source>
        <strain evidence="1 2">CSC2</strain>
    </source>
</reference>
<dbReference type="NCBIfam" id="NF045579">
    <property type="entry name" value="rhamnoside_JR"/>
    <property type="match status" value="1"/>
</dbReference>
<evidence type="ECO:0008006" key="3">
    <source>
        <dbReference type="Google" id="ProtNLM"/>
    </source>
</evidence>
<dbReference type="InterPro" id="IPR053161">
    <property type="entry name" value="Ulvan_degrading_GH"/>
</dbReference>
<sequence length="885" mass="101011">MKRLNEVLNNEEKNYILPFFWQHGEDEETLRDYMKHINEAGIKAVCIESRPHPDFVGPLWWRDMDIIMDEARKREMKVWVLDDSHFPTGYAAGKIKEEHPELKKWYLNAHRMDFPGPLKDSSFIIKYYPGRVSAMPGYKGEDKILAVIAVKISDTETGAIDEKTLIDVSEFVKDGVLYWDIPEGKWSIFVVFMTRNGGEETTKDYLNPIVAKATRVLIDTVYEPHYNRYKEDFGKTLAGFFSDEPRFGNLKGFEGAIGRTKMVLPWSNDMLEILESEIGEEVLVSLPLLFAGGVGDKDHAIRYHYMDIVSRLYGKNFTTQLGDWCREHGVEYIGHVIEDNGAHSRLGYGPGHFFRALDGQDMSGIDVIGGQIVPGMEFLHSGFTAAGWDGEFFHYGLAKLGASLGHIDPKKKGRTMCELFGAYGWVEGLKSMKWLTDHLLVRGVNNFVPHAFSPKPFPDWDCPPHFYAGGNDPQFRFMKKWSDYTNRISHLLSEGTHIAPVAVLYHGEAEWSGEYMPFHKVVKELVQNQIDCDIIPADVFSGDPAVRDGKLFLNNESFKCLVIPYAEALPQNLLKSIYELTEKGLKVIFISKLTERASEGVEIKELIAKLKESNNCEIVQLNGVAEKIKDLGINEIVLDSFEPYVTYYHYKHKDEDIFMFFNEHPYTNIDTKVYIPLNKKSVYYDAFNNSIKACKSQFRDGGVEIDLNLSAYESKIIIFSSDDLENYDVDNMEDLKEVEELNIEGSWKVSMAEPLDYPNFKKEVHLDKLVNLSIPNLYPNFSGTVKYEINFEVKETVEKALLDLGRVYEIAELWLNGENLGVRICPPYKFDISSYLKKGTNSLVVEVTNTLVKAHKDAFSQYAIQEPVGLLGAVKVLTYKDPTLW</sequence>
<dbReference type="PANTHER" id="PTHR36848">
    <property type="entry name" value="DNA-BINDING PROTEIN (PUTATIVE SECRETED PROTEIN)-RELATED"/>
    <property type="match status" value="1"/>
</dbReference>
<dbReference type="InterPro" id="IPR008979">
    <property type="entry name" value="Galactose-bd-like_sf"/>
</dbReference>
<protein>
    <recommendedName>
        <fullName evidence="3">Glycoside hydrolase</fullName>
    </recommendedName>
</protein>